<dbReference type="Proteomes" id="UP000663868">
    <property type="component" value="Unassembled WGS sequence"/>
</dbReference>
<accession>A0A820RVC8</accession>
<sequence>HNTITLDTLDCLKQTLFQTLERLKILPGLVRFIFSDMSIIQSIKQLTPLIQIFAPVFSQQTYKFVQIQDMIEHANNFTTFLQQYRNITSLNQWYFNTRLSELKSASDLKDIFCDQKQIVNYIIAFHDTPD</sequence>
<gene>
    <name evidence="1" type="ORF">KXQ929_LOCUS53450</name>
</gene>
<protein>
    <submittedName>
        <fullName evidence="1">Uncharacterized protein</fullName>
    </submittedName>
</protein>
<name>A0A820RVC8_9BILA</name>
<reference evidence="1" key="1">
    <citation type="submission" date="2021-02" db="EMBL/GenBank/DDBJ databases">
        <authorList>
            <person name="Nowell W R."/>
        </authorList>
    </citation>
    <scope>NUCLEOTIDE SEQUENCE</scope>
</reference>
<dbReference type="AlphaFoldDB" id="A0A820RVC8"/>
<evidence type="ECO:0000313" key="2">
    <source>
        <dbReference type="Proteomes" id="UP000663868"/>
    </source>
</evidence>
<dbReference type="EMBL" id="CAJOBB010030203">
    <property type="protein sequence ID" value="CAF4442046.1"/>
    <property type="molecule type" value="Genomic_DNA"/>
</dbReference>
<organism evidence="1 2">
    <name type="scientific">Adineta steineri</name>
    <dbReference type="NCBI Taxonomy" id="433720"/>
    <lineage>
        <taxon>Eukaryota</taxon>
        <taxon>Metazoa</taxon>
        <taxon>Spiralia</taxon>
        <taxon>Gnathifera</taxon>
        <taxon>Rotifera</taxon>
        <taxon>Eurotatoria</taxon>
        <taxon>Bdelloidea</taxon>
        <taxon>Adinetida</taxon>
        <taxon>Adinetidae</taxon>
        <taxon>Adineta</taxon>
    </lineage>
</organism>
<proteinExistence type="predicted"/>
<feature type="non-terminal residue" evidence="1">
    <location>
        <position position="1"/>
    </location>
</feature>
<comment type="caution">
    <text evidence="1">The sequence shown here is derived from an EMBL/GenBank/DDBJ whole genome shotgun (WGS) entry which is preliminary data.</text>
</comment>
<evidence type="ECO:0000313" key="1">
    <source>
        <dbReference type="EMBL" id="CAF4442046.1"/>
    </source>
</evidence>
<feature type="non-terminal residue" evidence="1">
    <location>
        <position position="130"/>
    </location>
</feature>